<accession>A0A2I2FTK1</accession>
<feature type="signal peptide" evidence="2">
    <location>
        <begin position="1"/>
        <end position="19"/>
    </location>
</feature>
<sequence length="191" mass="21381">MSPFCFFFLCFLPLPFVLGSSVCVFFTYLRTRGPSPRAVNLPLFSNSGFLLGSPKSKLTAAPTPEPCILHALLSGGKGRRHGWRLLEEPVAGLLIRRPKRPDMPERAESPRGNDVVRRPSHRLSDPEAGRTQFLVGPRRSAGIRQRRKKKRAEQGERVRGNRKSNLRHDVARPGGILEASWSHPGSTIQQR</sequence>
<dbReference type="RefSeq" id="XP_024699272.1">
    <property type="nucleotide sequence ID" value="XM_024855327.1"/>
</dbReference>
<evidence type="ECO:0008006" key="5">
    <source>
        <dbReference type="Google" id="ProtNLM"/>
    </source>
</evidence>
<dbReference type="VEuPathDB" id="FungiDB:P170DRAFT_66737"/>
<dbReference type="Proteomes" id="UP000234275">
    <property type="component" value="Unassembled WGS sequence"/>
</dbReference>
<dbReference type="EMBL" id="MSFO01000010">
    <property type="protein sequence ID" value="PLB43970.1"/>
    <property type="molecule type" value="Genomic_DNA"/>
</dbReference>
<comment type="caution">
    <text evidence="3">The sequence shown here is derived from an EMBL/GenBank/DDBJ whole genome shotgun (WGS) entry which is preliminary data.</text>
</comment>
<evidence type="ECO:0000313" key="3">
    <source>
        <dbReference type="EMBL" id="PLB43970.1"/>
    </source>
</evidence>
<proteinExistence type="predicted"/>
<keyword evidence="4" id="KW-1185">Reference proteome</keyword>
<protein>
    <recommendedName>
        <fullName evidence="5">Secreted protein</fullName>
    </recommendedName>
</protein>
<evidence type="ECO:0000313" key="4">
    <source>
        <dbReference type="Proteomes" id="UP000234275"/>
    </source>
</evidence>
<evidence type="ECO:0000256" key="2">
    <source>
        <dbReference type="SAM" id="SignalP"/>
    </source>
</evidence>
<reference evidence="3 4" key="1">
    <citation type="submission" date="2016-12" db="EMBL/GenBank/DDBJ databases">
        <title>The genomes of Aspergillus section Nigri reveals drivers in fungal speciation.</title>
        <authorList>
            <consortium name="DOE Joint Genome Institute"/>
            <person name="Vesth T.C."/>
            <person name="Nybo J."/>
            <person name="Theobald S."/>
            <person name="Brandl J."/>
            <person name="Frisvad J.C."/>
            <person name="Nielsen K.F."/>
            <person name="Lyhne E.K."/>
            <person name="Kogle M.E."/>
            <person name="Kuo A."/>
            <person name="Riley R."/>
            <person name="Clum A."/>
            <person name="Nolan M."/>
            <person name="Lipzen A."/>
            <person name="Salamov A."/>
            <person name="Henrissat B."/>
            <person name="Wiebenga A."/>
            <person name="De Vries R.P."/>
            <person name="Grigoriev I.V."/>
            <person name="Mortensen U.H."/>
            <person name="Andersen M.R."/>
            <person name="Baker S.E."/>
        </authorList>
    </citation>
    <scope>NUCLEOTIDE SEQUENCE [LARGE SCALE GENOMIC DNA]</scope>
    <source>
        <strain evidence="3 4">IBT 23096</strain>
    </source>
</reference>
<name>A0A2I2FTK1_9EURO</name>
<organism evidence="3 4">
    <name type="scientific">Aspergillus steynii IBT 23096</name>
    <dbReference type="NCBI Taxonomy" id="1392250"/>
    <lineage>
        <taxon>Eukaryota</taxon>
        <taxon>Fungi</taxon>
        <taxon>Dikarya</taxon>
        <taxon>Ascomycota</taxon>
        <taxon>Pezizomycotina</taxon>
        <taxon>Eurotiomycetes</taxon>
        <taxon>Eurotiomycetidae</taxon>
        <taxon>Eurotiales</taxon>
        <taxon>Aspergillaceae</taxon>
        <taxon>Aspergillus</taxon>
        <taxon>Aspergillus subgen. Circumdati</taxon>
    </lineage>
</organism>
<dbReference type="AlphaFoldDB" id="A0A2I2FTK1"/>
<feature type="compositionally biased region" description="Basic and acidic residues" evidence="1">
    <location>
        <begin position="100"/>
        <end position="128"/>
    </location>
</feature>
<feature type="region of interest" description="Disordered" evidence="1">
    <location>
        <begin position="96"/>
        <end position="191"/>
    </location>
</feature>
<feature type="chain" id="PRO_5014188034" description="Secreted protein" evidence="2">
    <location>
        <begin position="20"/>
        <end position="191"/>
    </location>
</feature>
<gene>
    <name evidence="3" type="ORF">P170DRAFT_66737</name>
</gene>
<dbReference type="GeneID" id="36563033"/>
<keyword evidence="2" id="KW-0732">Signal</keyword>
<evidence type="ECO:0000256" key="1">
    <source>
        <dbReference type="SAM" id="MobiDB-lite"/>
    </source>
</evidence>